<feature type="chain" id="PRO_5041967944" evidence="8">
    <location>
        <begin position="27"/>
        <end position="442"/>
    </location>
</feature>
<evidence type="ECO:0000256" key="1">
    <source>
        <dbReference type="ARBA" id="ARBA00004442"/>
    </source>
</evidence>
<dbReference type="GO" id="GO:0009279">
    <property type="term" value="C:cell outer membrane"/>
    <property type="evidence" value="ECO:0007669"/>
    <property type="project" value="UniProtKB-SubCell"/>
</dbReference>
<dbReference type="InterPro" id="IPR003423">
    <property type="entry name" value="OMP_efflux"/>
</dbReference>
<comment type="subcellular location">
    <subcellularLocation>
        <location evidence="1">Cell outer membrane</location>
    </subcellularLocation>
</comment>
<feature type="signal peptide" evidence="8">
    <location>
        <begin position="1"/>
        <end position="26"/>
    </location>
</feature>
<dbReference type="PANTHER" id="PTHR30026">
    <property type="entry name" value="OUTER MEMBRANE PROTEIN TOLC"/>
    <property type="match status" value="1"/>
</dbReference>
<evidence type="ECO:0000256" key="2">
    <source>
        <dbReference type="ARBA" id="ARBA00007613"/>
    </source>
</evidence>
<dbReference type="EMBL" id="JAVDQD010000004">
    <property type="protein sequence ID" value="MDR6240271.1"/>
    <property type="molecule type" value="Genomic_DNA"/>
</dbReference>
<evidence type="ECO:0000256" key="3">
    <source>
        <dbReference type="ARBA" id="ARBA00022448"/>
    </source>
</evidence>
<dbReference type="Pfam" id="PF02321">
    <property type="entry name" value="OEP"/>
    <property type="match status" value="2"/>
</dbReference>
<evidence type="ECO:0000256" key="5">
    <source>
        <dbReference type="ARBA" id="ARBA00022692"/>
    </source>
</evidence>
<organism evidence="9 10">
    <name type="scientific">Aureibacter tunicatorum</name>
    <dbReference type="NCBI Taxonomy" id="866807"/>
    <lineage>
        <taxon>Bacteria</taxon>
        <taxon>Pseudomonadati</taxon>
        <taxon>Bacteroidota</taxon>
        <taxon>Cytophagia</taxon>
        <taxon>Cytophagales</taxon>
        <taxon>Persicobacteraceae</taxon>
        <taxon>Aureibacter</taxon>
    </lineage>
</organism>
<dbReference type="AlphaFoldDB" id="A0AAE3XQW5"/>
<evidence type="ECO:0000313" key="10">
    <source>
        <dbReference type="Proteomes" id="UP001185092"/>
    </source>
</evidence>
<keyword evidence="10" id="KW-1185">Reference proteome</keyword>
<evidence type="ECO:0000313" key="9">
    <source>
        <dbReference type="EMBL" id="MDR6240271.1"/>
    </source>
</evidence>
<keyword evidence="7" id="KW-0998">Cell outer membrane</keyword>
<dbReference type="SUPFAM" id="SSF56954">
    <property type="entry name" value="Outer membrane efflux proteins (OEP)"/>
    <property type="match status" value="1"/>
</dbReference>
<keyword evidence="4" id="KW-1134">Transmembrane beta strand</keyword>
<reference evidence="9" key="1">
    <citation type="submission" date="2023-07" db="EMBL/GenBank/DDBJ databases">
        <title>Genomic Encyclopedia of Type Strains, Phase IV (KMG-IV): sequencing the most valuable type-strain genomes for metagenomic binning, comparative biology and taxonomic classification.</title>
        <authorList>
            <person name="Goeker M."/>
        </authorList>
    </citation>
    <scope>NUCLEOTIDE SEQUENCE</scope>
    <source>
        <strain evidence="9">DSM 26174</strain>
    </source>
</reference>
<dbReference type="GO" id="GO:0015562">
    <property type="term" value="F:efflux transmembrane transporter activity"/>
    <property type="evidence" value="ECO:0007669"/>
    <property type="project" value="InterPro"/>
</dbReference>
<name>A0AAE3XQW5_9BACT</name>
<dbReference type="RefSeq" id="WP_309940171.1">
    <property type="nucleotide sequence ID" value="NZ_AP025305.1"/>
</dbReference>
<keyword evidence="5" id="KW-0812">Transmembrane</keyword>
<comment type="caution">
    <text evidence="9">The sequence shown here is derived from an EMBL/GenBank/DDBJ whole genome shotgun (WGS) entry which is preliminary data.</text>
</comment>
<evidence type="ECO:0000256" key="7">
    <source>
        <dbReference type="ARBA" id="ARBA00023237"/>
    </source>
</evidence>
<accession>A0AAE3XQW5</accession>
<evidence type="ECO:0000256" key="4">
    <source>
        <dbReference type="ARBA" id="ARBA00022452"/>
    </source>
</evidence>
<evidence type="ECO:0000256" key="6">
    <source>
        <dbReference type="ARBA" id="ARBA00023136"/>
    </source>
</evidence>
<proteinExistence type="inferred from homology"/>
<keyword evidence="6" id="KW-0472">Membrane</keyword>
<protein>
    <submittedName>
        <fullName evidence="9">Outer membrane protein TolC</fullName>
    </submittedName>
</protein>
<dbReference type="InterPro" id="IPR051906">
    <property type="entry name" value="TolC-like"/>
</dbReference>
<gene>
    <name evidence="9" type="ORF">HNQ88_003337</name>
</gene>
<dbReference type="GO" id="GO:1990281">
    <property type="term" value="C:efflux pump complex"/>
    <property type="evidence" value="ECO:0007669"/>
    <property type="project" value="TreeGrafter"/>
</dbReference>
<comment type="similarity">
    <text evidence="2">Belongs to the outer membrane factor (OMF) (TC 1.B.17) family.</text>
</comment>
<dbReference type="PANTHER" id="PTHR30026:SF20">
    <property type="entry name" value="OUTER MEMBRANE PROTEIN TOLC"/>
    <property type="match status" value="1"/>
</dbReference>
<sequence>MNLNKKISLLLLLSCCIAFQSFGQTADSLVSKYRRQALDYNQEVRSAQYSSEAASEIKASSKADFKPKVSANGFYQWRDNPYQLTVPSLTGMESRTVKGNDQQYGASVQVVQPLYTGGAIKQKYEMLKEDEIISEFNVDRVKNNILLETDQVYWMAVGQQEIAGIFDEYYQAIDQLVKVVEQRVEVGTVSRNDLLMVEVKQNEIEYLRQEAQTNSRISEMALNQQVGVPLEEKPMLDNAIPQIIWTDIAEDWTHIALNQRAEISMADHEVLKSEKGEKLAMAKYNMQVMAQLEGSYGLPGYDLTNQSPDENVVAGVSVKVPIFEWGKRKHDRKAAKLDTEVQKQKLSQVSDKIALEVQSNYFALQQANERVALSYGSLDKAEENLKMMNDRYKEGVASILEVLDAHMYWQQAKINYTEAKLNAKNSESAFKRSTGSLLKEMD</sequence>
<dbReference type="GO" id="GO:0015288">
    <property type="term" value="F:porin activity"/>
    <property type="evidence" value="ECO:0007669"/>
    <property type="project" value="TreeGrafter"/>
</dbReference>
<keyword evidence="8" id="KW-0732">Signal</keyword>
<dbReference type="Gene3D" id="1.20.1600.10">
    <property type="entry name" value="Outer membrane efflux proteins (OEP)"/>
    <property type="match status" value="1"/>
</dbReference>
<evidence type="ECO:0000256" key="8">
    <source>
        <dbReference type="SAM" id="SignalP"/>
    </source>
</evidence>
<dbReference type="Proteomes" id="UP001185092">
    <property type="component" value="Unassembled WGS sequence"/>
</dbReference>
<keyword evidence="3" id="KW-0813">Transport</keyword>